<feature type="binding site" evidence="14">
    <location>
        <position position="35"/>
    </location>
    <ligand>
        <name>ATP</name>
        <dbReference type="ChEBI" id="CHEBI:30616"/>
    </ligand>
</feature>
<evidence type="ECO:0000256" key="9">
    <source>
        <dbReference type="ARBA" id="ARBA00022741"/>
    </source>
</evidence>
<gene>
    <name evidence="14" type="primary">mnmA</name>
    <name evidence="17" type="ORF">CSA09_02705</name>
</gene>
<keyword evidence="5 14" id="KW-0963">Cytoplasm</keyword>
<dbReference type="FunFam" id="3.40.50.620:FF:000004">
    <property type="entry name" value="tRNA-specific 2-thiouridylase MnmA"/>
    <property type="match status" value="1"/>
</dbReference>
<dbReference type="Pfam" id="PF03054">
    <property type="entry name" value="tRNA_Me_trans"/>
    <property type="match status" value="1"/>
</dbReference>
<keyword evidence="6 14" id="KW-0820">tRNA-binding</keyword>
<dbReference type="PANTHER" id="PTHR11933">
    <property type="entry name" value="TRNA 5-METHYLAMINOMETHYL-2-THIOURIDYLATE -METHYLTRANSFERASE"/>
    <property type="match status" value="1"/>
</dbReference>
<keyword evidence="10 14" id="KW-0067">ATP-binding</keyword>
<comment type="function">
    <text evidence="14">Catalyzes the 2-thiolation of uridine at the wobble position (U34) of tRNA, leading to the formation of s(2)U34.</text>
</comment>
<evidence type="ECO:0000256" key="3">
    <source>
        <dbReference type="ARBA" id="ARBA00011949"/>
    </source>
</evidence>
<evidence type="ECO:0000256" key="5">
    <source>
        <dbReference type="ARBA" id="ARBA00022490"/>
    </source>
</evidence>
<evidence type="ECO:0000256" key="8">
    <source>
        <dbReference type="ARBA" id="ARBA00022694"/>
    </source>
</evidence>
<evidence type="ECO:0000313" key="18">
    <source>
        <dbReference type="Proteomes" id="UP000229278"/>
    </source>
</evidence>
<evidence type="ECO:0000256" key="13">
    <source>
        <dbReference type="ARBA" id="ARBA00051542"/>
    </source>
</evidence>
<dbReference type="Gene3D" id="2.30.30.280">
    <property type="entry name" value="Adenine nucleotide alpha hydrolases-like domains"/>
    <property type="match status" value="1"/>
</dbReference>
<evidence type="ECO:0000256" key="1">
    <source>
        <dbReference type="ARBA" id="ARBA00004496"/>
    </source>
</evidence>
<dbReference type="GO" id="GO:0002143">
    <property type="term" value="P:tRNA wobble position uridine thiolation"/>
    <property type="evidence" value="ECO:0007669"/>
    <property type="project" value="TreeGrafter"/>
</dbReference>
<keyword evidence="11 14" id="KW-0694">RNA-binding</keyword>
<feature type="region of interest" description="Interaction with target base in tRNA" evidence="14">
    <location>
        <begin position="95"/>
        <end position="97"/>
    </location>
</feature>
<keyword evidence="7 14" id="KW-0808">Transferase</keyword>
<dbReference type="Pfam" id="PF20259">
    <property type="entry name" value="tRNA_Me_trans_M"/>
    <property type="match status" value="1"/>
</dbReference>
<dbReference type="InterPro" id="IPR046884">
    <property type="entry name" value="MnmA-like_central"/>
</dbReference>
<feature type="site" description="Interaction with tRNA" evidence="14">
    <location>
        <position position="125"/>
    </location>
</feature>
<keyword evidence="12" id="KW-1015">Disulfide bond</keyword>
<name>A0A2G6PG39_9GAMM</name>
<dbReference type="Gene3D" id="3.40.50.620">
    <property type="entry name" value="HUPs"/>
    <property type="match status" value="1"/>
</dbReference>
<feature type="site" description="Interaction with tRNA" evidence="14">
    <location>
        <position position="341"/>
    </location>
</feature>
<dbReference type="InterPro" id="IPR004506">
    <property type="entry name" value="MnmA-like"/>
</dbReference>
<dbReference type="GO" id="GO:0103016">
    <property type="term" value="F:tRNA-uridine 2-sulfurtransferase activity"/>
    <property type="evidence" value="ECO:0007669"/>
    <property type="project" value="UniProtKB-EC"/>
</dbReference>
<comment type="catalytic activity">
    <reaction evidence="13 14">
        <text>S-sulfanyl-L-cysteinyl-[protein] + uridine(34) in tRNA + AH2 + ATP = 2-thiouridine(34) in tRNA + L-cysteinyl-[protein] + A + AMP + diphosphate + H(+)</text>
        <dbReference type="Rhea" id="RHEA:47032"/>
        <dbReference type="Rhea" id="RHEA-COMP:10131"/>
        <dbReference type="Rhea" id="RHEA-COMP:11726"/>
        <dbReference type="Rhea" id="RHEA-COMP:11727"/>
        <dbReference type="Rhea" id="RHEA-COMP:11728"/>
        <dbReference type="ChEBI" id="CHEBI:13193"/>
        <dbReference type="ChEBI" id="CHEBI:15378"/>
        <dbReference type="ChEBI" id="CHEBI:17499"/>
        <dbReference type="ChEBI" id="CHEBI:29950"/>
        <dbReference type="ChEBI" id="CHEBI:30616"/>
        <dbReference type="ChEBI" id="CHEBI:33019"/>
        <dbReference type="ChEBI" id="CHEBI:61963"/>
        <dbReference type="ChEBI" id="CHEBI:65315"/>
        <dbReference type="ChEBI" id="CHEBI:87170"/>
        <dbReference type="ChEBI" id="CHEBI:456215"/>
        <dbReference type="EC" id="2.8.1.13"/>
    </reaction>
</comment>
<dbReference type="HAMAP" id="MF_00144">
    <property type="entry name" value="tRNA_thiouridyl_MnmA"/>
    <property type="match status" value="1"/>
</dbReference>
<dbReference type="FunFam" id="2.30.30.280:FF:000001">
    <property type="entry name" value="tRNA-specific 2-thiouridylase MnmA"/>
    <property type="match status" value="1"/>
</dbReference>
<comment type="caution">
    <text evidence="17">The sequence shown here is derived from an EMBL/GenBank/DDBJ whole genome shotgun (WGS) entry which is preliminary data.</text>
</comment>
<dbReference type="Gene3D" id="2.40.30.10">
    <property type="entry name" value="Translation factors"/>
    <property type="match status" value="1"/>
</dbReference>
<dbReference type="InterPro" id="IPR046885">
    <property type="entry name" value="MnmA-like_C"/>
</dbReference>
<dbReference type="PANTHER" id="PTHR11933:SF5">
    <property type="entry name" value="MITOCHONDRIAL TRNA-SPECIFIC 2-THIOURIDYLASE 1"/>
    <property type="match status" value="1"/>
</dbReference>
<evidence type="ECO:0000256" key="14">
    <source>
        <dbReference type="HAMAP-Rule" id="MF_00144"/>
    </source>
</evidence>
<dbReference type="SUPFAM" id="SSF52402">
    <property type="entry name" value="Adenine nucleotide alpha hydrolases-like"/>
    <property type="match status" value="1"/>
</dbReference>
<dbReference type="NCBIfam" id="NF001138">
    <property type="entry name" value="PRK00143.1"/>
    <property type="match status" value="1"/>
</dbReference>
<evidence type="ECO:0000259" key="16">
    <source>
        <dbReference type="Pfam" id="PF20259"/>
    </source>
</evidence>
<feature type="region of interest" description="Interaction with tRNA" evidence="14">
    <location>
        <begin position="308"/>
        <end position="309"/>
    </location>
</feature>
<keyword evidence="8 14" id="KW-0819">tRNA processing</keyword>
<organism evidence="17 18">
    <name type="scientific">Candidatus Contendibacter odensensis</name>
    <dbReference type="NCBI Taxonomy" id="1400860"/>
    <lineage>
        <taxon>Bacteria</taxon>
        <taxon>Pseudomonadati</taxon>
        <taxon>Pseudomonadota</taxon>
        <taxon>Gammaproteobacteria</taxon>
        <taxon>Candidatus Competibacteraceae</taxon>
        <taxon>Candidatus Contendibacter</taxon>
    </lineage>
</organism>
<evidence type="ECO:0000313" key="17">
    <source>
        <dbReference type="EMBL" id="PIE83210.1"/>
    </source>
</evidence>
<feature type="binding site" evidence="14">
    <location>
        <begin position="9"/>
        <end position="16"/>
    </location>
    <ligand>
        <name>ATP</name>
        <dbReference type="ChEBI" id="CHEBI:30616"/>
    </ligand>
</feature>
<evidence type="ECO:0000256" key="7">
    <source>
        <dbReference type="ARBA" id="ARBA00022679"/>
    </source>
</evidence>
<evidence type="ECO:0000256" key="6">
    <source>
        <dbReference type="ARBA" id="ARBA00022555"/>
    </source>
</evidence>
<feature type="domain" description="tRNA-specific 2-thiouridylase MnmA-like central" evidence="16">
    <location>
        <begin position="205"/>
        <end position="272"/>
    </location>
</feature>
<evidence type="ECO:0000256" key="12">
    <source>
        <dbReference type="ARBA" id="ARBA00023157"/>
    </source>
</evidence>
<evidence type="ECO:0000256" key="10">
    <source>
        <dbReference type="ARBA" id="ARBA00022840"/>
    </source>
</evidence>
<proteinExistence type="inferred from homology"/>
<dbReference type="FunFam" id="2.40.30.10:FF:000023">
    <property type="entry name" value="tRNA-specific 2-thiouridylase MnmA"/>
    <property type="match status" value="1"/>
</dbReference>
<protein>
    <recommendedName>
        <fullName evidence="4 14">tRNA-specific 2-thiouridylase MnmA</fullName>
        <ecNumber evidence="3 14">2.8.1.13</ecNumber>
    </recommendedName>
</protein>
<evidence type="ECO:0000256" key="2">
    <source>
        <dbReference type="ARBA" id="ARBA00006191"/>
    </source>
</evidence>
<dbReference type="NCBIfam" id="TIGR00420">
    <property type="entry name" value="trmU"/>
    <property type="match status" value="1"/>
</dbReference>
<evidence type="ECO:0000256" key="4">
    <source>
        <dbReference type="ARBA" id="ARBA00013805"/>
    </source>
</evidence>
<keyword evidence="9 14" id="KW-0547">Nucleotide-binding</keyword>
<comment type="caution">
    <text evidence="14">Lacks conserved residue(s) required for the propagation of feature annotation.</text>
</comment>
<feature type="region of interest" description="Interaction with tRNA" evidence="14">
    <location>
        <begin position="146"/>
        <end position="148"/>
    </location>
</feature>
<feature type="active site" description="Nucleophile" evidence="14">
    <location>
        <position position="100"/>
    </location>
</feature>
<comment type="subcellular location">
    <subcellularLocation>
        <location evidence="1 14">Cytoplasm</location>
    </subcellularLocation>
</comment>
<dbReference type="Proteomes" id="UP000229278">
    <property type="component" value="Unassembled WGS sequence"/>
</dbReference>
<comment type="similarity">
    <text evidence="2 14">Belongs to the MnmA/TRMU family.</text>
</comment>
<dbReference type="Pfam" id="PF20258">
    <property type="entry name" value="tRNA_Me_trans_C"/>
    <property type="match status" value="1"/>
</dbReference>
<dbReference type="AlphaFoldDB" id="A0A2G6PG39"/>
<dbReference type="CDD" id="cd01998">
    <property type="entry name" value="MnmA_TRMU-like"/>
    <property type="match status" value="1"/>
</dbReference>
<sequence>MHKTRIIVGLSGGVDSSVAALQLIEQGHEVHGVFMKNWDDGLDTGYCSAADDLEDARAVAKTLGIPLHQVNFTAEYREHVFRYFLEEYRSGRTPNPDILCNTEIKFKAFLNHARRLGADLIATGHYARRAIQNHRYLLLKGRDPGKDQSYFLHGLNQQQLASTRFPLGELHKSEVRQRAAAARLVTHDKKDSTGICFIGERPFREFLNRFLPAQPGPIHSTDGKMLGNHNGLMFYTIGQRHGLGIGGQRHGCGDPWYVTGKDLRHNILIVAQGCHHPALLHHRLRSSQLHWISGETPIIPLRCQAKIRYRQPDQDCIIETVKHDHADIRFLKPQRAITPGQSVVFYQNEVCLGGGVIDSAYN</sequence>
<accession>A0A2G6PG39</accession>
<dbReference type="GO" id="GO:0005524">
    <property type="term" value="F:ATP binding"/>
    <property type="evidence" value="ECO:0007669"/>
    <property type="project" value="UniProtKB-KW"/>
</dbReference>
<feature type="domain" description="tRNA-specific 2-thiouridylase MnmA-like C-terminal" evidence="15">
    <location>
        <begin position="282"/>
        <end position="357"/>
    </location>
</feature>
<feature type="active site" description="Cysteine persulfide intermediate" evidence="14">
    <location>
        <position position="196"/>
    </location>
</feature>
<reference evidence="17 18" key="1">
    <citation type="submission" date="2017-10" db="EMBL/GenBank/DDBJ databases">
        <title>Novel microbial diversity and functional potential in the marine mammal oral microbiome.</title>
        <authorList>
            <person name="Dudek N.K."/>
            <person name="Sun C.L."/>
            <person name="Burstein D."/>
            <person name="Kantor R.S."/>
            <person name="Aliaga Goltsman D.S."/>
            <person name="Bik E.M."/>
            <person name="Thomas B.C."/>
            <person name="Banfield J.F."/>
            <person name="Relman D.A."/>
        </authorList>
    </citation>
    <scope>NUCLEOTIDE SEQUENCE [LARGE SCALE GENOMIC DNA]</scope>
    <source>
        <strain evidence="17">DOLJORAL78_50_517</strain>
    </source>
</reference>
<dbReference type="EC" id="2.8.1.13" evidence="3 14"/>
<dbReference type="GO" id="GO:0005737">
    <property type="term" value="C:cytoplasm"/>
    <property type="evidence" value="ECO:0007669"/>
    <property type="project" value="UniProtKB-SubCell"/>
</dbReference>
<evidence type="ECO:0000256" key="11">
    <source>
        <dbReference type="ARBA" id="ARBA00022884"/>
    </source>
</evidence>
<dbReference type="InterPro" id="IPR023382">
    <property type="entry name" value="MnmA-like_central_sf"/>
</dbReference>
<dbReference type="EMBL" id="PDTV01000006">
    <property type="protein sequence ID" value="PIE83210.1"/>
    <property type="molecule type" value="Genomic_DNA"/>
</dbReference>
<dbReference type="InterPro" id="IPR014729">
    <property type="entry name" value="Rossmann-like_a/b/a_fold"/>
</dbReference>
<feature type="binding site" evidence="14">
    <location>
        <position position="124"/>
    </location>
    <ligand>
        <name>ATP</name>
        <dbReference type="ChEBI" id="CHEBI:30616"/>
    </ligand>
</feature>
<evidence type="ECO:0000259" key="15">
    <source>
        <dbReference type="Pfam" id="PF20258"/>
    </source>
</evidence>
<dbReference type="GO" id="GO:0000049">
    <property type="term" value="F:tRNA binding"/>
    <property type="evidence" value="ECO:0007669"/>
    <property type="project" value="UniProtKB-KW"/>
</dbReference>